<keyword evidence="1" id="KW-0820">tRNA-binding</keyword>
<sequence length="185" mass="21150">MLLITGLGNPGKEYENTPHNAGFLCLESLKWNLSEKGYQVSDWENEEKLFHSEISKVKEGGELVCILQKPLTYMNRSGSAVKAIIKKFNVDQFVLLHDDLDIQLGKYKIQREKSPKGHNGVLSVEQSLGSTDFWRVRIGIENRGDRNIPGEEYVIRKYSKKDYEELLFVTETAAQELLSTIFPLK</sequence>
<dbReference type="PANTHER" id="PTHR17224:SF1">
    <property type="entry name" value="PEPTIDYL-TRNA HYDROLASE"/>
    <property type="match status" value="1"/>
</dbReference>
<comment type="caution">
    <text evidence="4">The sequence shown here is derived from an EMBL/GenBank/DDBJ whole genome shotgun (WGS) entry which is preliminary data.</text>
</comment>
<evidence type="ECO:0000256" key="2">
    <source>
        <dbReference type="ARBA" id="ARBA00022801"/>
    </source>
</evidence>
<dbReference type="EMBL" id="PHAO01000001">
    <property type="protein sequence ID" value="PKN03047.1"/>
    <property type="molecule type" value="Genomic_DNA"/>
</dbReference>
<dbReference type="InterPro" id="IPR036416">
    <property type="entry name" value="Pept_tRNA_hydro_sf"/>
</dbReference>
<dbReference type="CDD" id="cd00462">
    <property type="entry name" value="PTH"/>
    <property type="match status" value="1"/>
</dbReference>
<dbReference type="GO" id="GO:0000049">
    <property type="term" value="F:tRNA binding"/>
    <property type="evidence" value="ECO:0007669"/>
    <property type="project" value="UniProtKB-KW"/>
</dbReference>
<dbReference type="InterPro" id="IPR001328">
    <property type="entry name" value="Pept_tRNA_hydro"/>
</dbReference>
<gene>
    <name evidence="4" type="ORF">CVU76_03420</name>
</gene>
<dbReference type="Pfam" id="PF01195">
    <property type="entry name" value="Pept_tRNA_hydro"/>
    <property type="match status" value="1"/>
</dbReference>
<evidence type="ECO:0000256" key="3">
    <source>
        <dbReference type="ARBA" id="ARBA00022884"/>
    </source>
</evidence>
<dbReference type="AlphaFoldDB" id="A0A2N2F4E2"/>
<evidence type="ECO:0000313" key="4">
    <source>
        <dbReference type="EMBL" id="PKN03047.1"/>
    </source>
</evidence>
<dbReference type="NCBIfam" id="TIGR00447">
    <property type="entry name" value="pth"/>
    <property type="match status" value="1"/>
</dbReference>
<dbReference type="PANTHER" id="PTHR17224">
    <property type="entry name" value="PEPTIDYL-TRNA HYDROLASE"/>
    <property type="match status" value="1"/>
</dbReference>
<organism evidence="4 5">
    <name type="scientific">Candidatus Dojkabacteria bacterium HGW-Dojkabacteria-1</name>
    <dbReference type="NCBI Taxonomy" id="2013761"/>
    <lineage>
        <taxon>Bacteria</taxon>
        <taxon>Candidatus Dojkabacteria</taxon>
    </lineage>
</organism>
<accession>A0A2N2F4E2</accession>
<dbReference type="Proteomes" id="UP000233417">
    <property type="component" value="Unassembled WGS sequence"/>
</dbReference>
<dbReference type="Gene3D" id="3.40.50.1470">
    <property type="entry name" value="Peptidyl-tRNA hydrolase"/>
    <property type="match status" value="1"/>
</dbReference>
<reference evidence="4 5" key="1">
    <citation type="journal article" date="2017" name="ISME J.">
        <title>Potential for microbial H2 and metal transformations associated with novel bacteria and archaea in deep terrestrial subsurface sediments.</title>
        <authorList>
            <person name="Hernsdorf A.W."/>
            <person name="Amano Y."/>
            <person name="Miyakawa K."/>
            <person name="Ise K."/>
            <person name="Suzuki Y."/>
            <person name="Anantharaman K."/>
            <person name="Probst A."/>
            <person name="Burstein D."/>
            <person name="Thomas B.C."/>
            <person name="Banfield J.F."/>
        </authorList>
    </citation>
    <scope>NUCLEOTIDE SEQUENCE [LARGE SCALE GENOMIC DNA]</scope>
    <source>
        <strain evidence="4">HGW-Dojkabacteria-1</strain>
    </source>
</reference>
<protein>
    <submittedName>
        <fullName evidence="4">Aminoacyl-tRNA hydrolase</fullName>
    </submittedName>
</protein>
<evidence type="ECO:0000256" key="1">
    <source>
        <dbReference type="ARBA" id="ARBA00022555"/>
    </source>
</evidence>
<dbReference type="SUPFAM" id="SSF53178">
    <property type="entry name" value="Peptidyl-tRNA hydrolase-like"/>
    <property type="match status" value="1"/>
</dbReference>
<keyword evidence="3" id="KW-0694">RNA-binding</keyword>
<evidence type="ECO:0000313" key="5">
    <source>
        <dbReference type="Proteomes" id="UP000233417"/>
    </source>
</evidence>
<proteinExistence type="predicted"/>
<dbReference type="GO" id="GO:0004045">
    <property type="term" value="F:peptidyl-tRNA hydrolase activity"/>
    <property type="evidence" value="ECO:0007669"/>
    <property type="project" value="InterPro"/>
</dbReference>
<keyword evidence="2 4" id="KW-0378">Hydrolase</keyword>
<name>A0A2N2F4E2_9BACT</name>